<dbReference type="EMBL" id="ML996575">
    <property type="protein sequence ID" value="KAF2756680.1"/>
    <property type="molecule type" value="Genomic_DNA"/>
</dbReference>
<accession>A0A6A6W415</accession>
<protein>
    <recommendedName>
        <fullName evidence="3">Metallo-beta-lactamase domain-containing protein</fullName>
    </recommendedName>
</protein>
<dbReference type="RefSeq" id="XP_033599131.1">
    <property type="nucleotide sequence ID" value="XM_033747216.1"/>
</dbReference>
<dbReference type="OrthoDB" id="17458at2759"/>
<dbReference type="PANTHER" id="PTHR36839">
    <property type="entry name" value="METALLO-BETA-LACTAMASE FAMILY PROTEIN (AFU_ORTHOLOGUE AFUA_5G12770)"/>
    <property type="match status" value="1"/>
</dbReference>
<dbReference type="SUPFAM" id="SSF56281">
    <property type="entry name" value="Metallo-hydrolase/oxidoreductase"/>
    <property type="match status" value="1"/>
</dbReference>
<sequence>MVDVSMAIDLQRPDSTTTANMTTTVPNTLTFTQELENSAICMTCGTQYAIPLSSAPKTCRICADPRQFIPGNGQTWSSYAQERNKHENHFTQDPHDKRDLVHQHRAKGMHALLSKNPISTAPLGISQRAILIRTPHGNILWDLLAWIDSKTKTWITSQGTLTAIIISHPHFYTTHALCSTLFPHVPIHTHARDTAWLNYPTTQPSRRSQARLTRSCRDS</sequence>
<dbReference type="InterPro" id="IPR036866">
    <property type="entry name" value="RibonucZ/Hydroxyglut_hydro"/>
</dbReference>
<name>A0A6A6W415_9PEZI</name>
<dbReference type="AlphaFoldDB" id="A0A6A6W415"/>
<gene>
    <name evidence="1" type="ORF">EJ05DRAFT_502174</name>
</gene>
<evidence type="ECO:0000313" key="1">
    <source>
        <dbReference type="EMBL" id="KAF2756680.1"/>
    </source>
</evidence>
<keyword evidence="2" id="KW-1185">Reference proteome</keyword>
<dbReference type="Proteomes" id="UP000799437">
    <property type="component" value="Unassembled WGS sequence"/>
</dbReference>
<evidence type="ECO:0000313" key="2">
    <source>
        <dbReference type="Proteomes" id="UP000799437"/>
    </source>
</evidence>
<dbReference type="GeneID" id="54488270"/>
<organism evidence="1 2">
    <name type="scientific">Pseudovirgaria hyperparasitica</name>
    <dbReference type="NCBI Taxonomy" id="470096"/>
    <lineage>
        <taxon>Eukaryota</taxon>
        <taxon>Fungi</taxon>
        <taxon>Dikarya</taxon>
        <taxon>Ascomycota</taxon>
        <taxon>Pezizomycotina</taxon>
        <taxon>Dothideomycetes</taxon>
        <taxon>Dothideomycetes incertae sedis</taxon>
        <taxon>Acrospermales</taxon>
        <taxon>Acrospermaceae</taxon>
        <taxon>Pseudovirgaria</taxon>
    </lineage>
</organism>
<evidence type="ECO:0008006" key="3">
    <source>
        <dbReference type="Google" id="ProtNLM"/>
    </source>
</evidence>
<proteinExistence type="predicted"/>
<reference evidence="1" key="1">
    <citation type="journal article" date="2020" name="Stud. Mycol.">
        <title>101 Dothideomycetes genomes: a test case for predicting lifestyles and emergence of pathogens.</title>
        <authorList>
            <person name="Haridas S."/>
            <person name="Albert R."/>
            <person name="Binder M."/>
            <person name="Bloem J."/>
            <person name="Labutti K."/>
            <person name="Salamov A."/>
            <person name="Andreopoulos B."/>
            <person name="Baker S."/>
            <person name="Barry K."/>
            <person name="Bills G."/>
            <person name="Bluhm B."/>
            <person name="Cannon C."/>
            <person name="Castanera R."/>
            <person name="Culley D."/>
            <person name="Daum C."/>
            <person name="Ezra D."/>
            <person name="Gonzalez J."/>
            <person name="Henrissat B."/>
            <person name="Kuo A."/>
            <person name="Liang C."/>
            <person name="Lipzen A."/>
            <person name="Lutzoni F."/>
            <person name="Magnuson J."/>
            <person name="Mondo S."/>
            <person name="Nolan M."/>
            <person name="Ohm R."/>
            <person name="Pangilinan J."/>
            <person name="Park H.-J."/>
            <person name="Ramirez L."/>
            <person name="Alfaro M."/>
            <person name="Sun H."/>
            <person name="Tritt A."/>
            <person name="Yoshinaga Y."/>
            <person name="Zwiers L.-H."/>
            <person name="Turgeon B."/>
            <person name="Goodwin S."/>
            <person name="Spatafora J."/>
            <person name="Crous P."/>
            <person name="Grigoriev I."/>
        </authorList>
    </citation>
    <scope>NUCLEOTIDE SEQUENCE</scope>
    <source>
        <strain evidence="1">CBS 121739</strain>
    </source>
</reference>
<dbReference type="PANTHER" id="PTHR36839:SF1">
    <property type="entry name" value="METALLO-BETA-LACTAMASE FAMILY PROTEIN (AFU_ORTHOLOGUE AFUA_5G12770)"/>
    <property type="match status" value="1"/>
</dbReference>